<comment type="caution">
    <text evidence="7">The sequence shown here is derived from an EMBL/GenBank/DDBJ whole genome shotgun (WGS) entry which is preliminary data.</text>
</comment>
<evidence type="ECO:0000256" key="5">
    <source>
        <dbReference type="SAM" id="MobiDB-lite"/>
    </source>
</evidence>
<dbReference type="NCBIfam" id="TIGR03002">
    <property type="entry name" value="outer_YhbN_LptA"/>
    <property type="match status" value="1"/>
</dbReference>
<dbReference type="GO" id="GO:0001530">
    <property type="term" value="F:lipopolysaccharide binding"/>
    <property type="evidence" value="ECO:0007669"/>
    <property type="project" value="InterPro"/>
</dbReference>
<dbReference type="Pfam" id="PF03968">
    <property type="entry name" value="LptD_N"/>
    <property type="match status" value="1"/>
</dbReference>
<evidence type="ECO:0000256" key="1">
    <source>
        <dbReference type="ARBA" id="ARBA00022448"/>
    </source>
</evidence>
<dbReference type="InterPro" id="IPR005653">
    <property type="entry name" value="OstA-like_N"/>
</dbReference>
<dbReference type="PANTHER" id="PTHR36504:SF1">
    <property type="entry name" value="LIPOPOLYSACCHARIDE EXPORT SYSTEM PROTEIN LPTA"/>
    <property type="match status" value="1"/>
</dbReference>
<dbReference type="GO" id="GO:0015920">
    <property type="term" value="P:lipopolysaccharide transport"/>
    <property type="evidence" value="ECO:0007669"/>
    <property type="project" value="UniProtKB-UniRule"/>
</dbReference>
<name>A0A498BTJ5_9GAMM</name>
<gene>
    <name evidence="4" type="primary">lptA</name>
    <name evidence="7" type="ORF">DFR31_2716</name>
</gene>
<dbReference type="RefSeq" id="WP_121443215.1">
    <property type="nucleotide sequence ID" value="NZ_RCDA01000008.1"/>
</dbReference>
<evidence type="ECO:0000256" key="4">
    <source>
        <dbReference type="HAMAP-Rule" id="MF_01914"/>
    </source>
</evidence>
<evidence type="ECO:0000256" key="3">
    <source>
        <dbReference type="ARBA" id="ARBA00022764"/>
    </source>
</evidence>
<keyword evidence="2 4" id="KW-0732">Signal</keyword>
<evidence type="ECO:0000256" key="2">
    <source>
        <dbReference type="ARBA" id="ARBA00022729"/>
    </source>
</evidence>
<dbReference type="OrthoDB" id="9795964at2"/>
<keyword evidence="3 4" id="KW-0574">Periplasm</keyword>
<proteinExistence type="inferred from homology"/>
<evidence type="ECO:0000313" key="8">
    <source>
        <dbReference type="Proteomes" id="UP000275461"/>
    </source>
</evidence>
<dbReference type="InterPro" id="IPR014340">
    <property type="entry name" value="LptA"/>
</dbReference>
<evidence type="ECO:0000313" key="7">
    <source>
        <dbReference type="EMBL" id="RLK46269.1"/>
    </source>
</evidence>
<dbReference type="GO" id="GO:0030288">
    <property type="term" value="C:outer membrane-bounded periplasmic space"/>
    <property type="evidence" value="ECO:0007669"/>
    <property type="project" value="TreeGrafter"/>
</dbReference>
<comment type="subcellular location">
    <subcellularLocation>
        <location evidence="4">Periplasm</location>
    </subcellularLocation>
</comment>
<comment type="similarity">
    <text evidence="4">Belongs to the LptA family.</text>
</comment>
<evidence type="ECO:0000259" key="6">
    <source>
        <dbReference type="Pfam" id="PF03968"/>
    </source>
</evidence>
<comment type="subunit">
    <text evidence="4">Component of the lipopolysaccharide transport and assembly complex.</text>
</comment>
<dbReference type="HAMAP" id="MF_01914">
    <property type="entry name" value="LPS_assembly_LptA"/>
    <property type="match status" value="1"/>
</dbReference>
<feature type="domain" description="Organic solvent tolerance-like N-terminal" evidence="6">
    <location>
        <begin position="36"/>
        <end position="150"/>
    </location>
</feature>
<accession>A0A498BTJ5</accession>
<dbReference type="Gene3D" id="2.60.450.10">
    <property type="entry name" value="Lipopolysaccharide (LPS) transport protein A like domain"/>
    <property type="match status" value="1"/>
</dbReference>
<dbReference type="GO" id="GO:0009279">
    <property type="term" value="C:cell outer membrane"/>
    <property type="evidence" value="ECO:0007669"/>
    <property type="project" value="TreeGrafter"/>
</dbReference>
<dbReference type="Proteomes" id="UP000275461">
    <property type="component" value="Unassembled WGS sequence"/>
</dbReference>
<comment type="function">
    <text evidence="4">Involved in the assembly of lipopolysaccharide (LPS). Required for the translocation of LPS from the inner membrane to the outer membrane. May form a bridge between the inner membrane and the outer membrane, via interactions with LptC and LptD, thereby facilitating LPS transfer across the periplasm.</text>
</comment>
<keyword evidence="1 4" id="KW-0813">Transport</keyword>
<organism evidence="7 8">
    <name type="scientific">Alkalispirillum mobile</name>
    <dbReference type="NCBI Taxonomy" id="85925"/>
    <lineage>
        <taxon>Bacteria</taxon>
        <taxon>Pseudomonadati</taxon>
        <taxon>Pseudomonadota</taxon>
        <taxon>Gammaproteobacteria</taxon>
        <taxon>Chromatiales</taxon>
        <taxon>Ectothiorhodospiraceae</taxon>
        <taxon>Alkalispirillum</taxon>
    </lineage>
</organism>
<dbReference type="EMBL" id="RCDA01000008">
    <property type="protein sequence ID" value="RLK46269.1"/>
    <property type="molecule type" value="Genomic_DNA"/>
</dbReference>
<feature type="region of interest" description="Disordered" evidence="5">
    <location>
        <begin position="150"/>
        <end position="175"/>
    </location>
</feature>
<feature type="signal peptide" evidence="4">
    <location>
        <begin position="1"/>
        <end position="25"/>
    </location>
</feature>
<dbReference type="PANTHER" id="PTHR36504">
    <property type="entry name" value="LIPOPOLYSACCHARIDE EXPORT SYSTEM PROTEIN LPTA"/>
    <property type="match status" value="1"/>
</dbReference>
<dbReference type="GO" id="GO:0017089">
    <property type="term" value="F:glycolipid transfer activity"/>
    <property type="evidence" value="ECO:0007669"/>
    <property type="project" value="TreeGrafter"/>
</dbReference>
<keyword evidence="8" id="KW-1185">Reference proteome</keyword>
<dbReference type="InterPro" id="IPR052037">
    <property type="entry name" value="LPS_export_LptA"/>
</dbReference>
<dbReference type="GO" id="GO:0043165">
    <property type="term" value="P:Gram-negative-bacterium-type cell outer membrane assembly"/>
    <property type="evidence" value="ECO:0007669"/>
    <property type="project" value="UniProtKB-UniRule"/>
</dbReference>
<dbReference type="AlphaFoldDB" id="A0A498BTJ5"/>
<protein>
    <recommendedName>
        <fullName evidence="4">Lipopolysaccharide export system protein LptA</fullName>
    </recommendedName>
</protein>
<reference evidence="7 8" key="1">
    <citation type="submission" date="2018-10" db="EMBL/GenBank/DDBJ databases">
        <title>Genomic Encyclopedia of Type Strains, Phase IV (KMG-IV): sequencing the most valuable type-strain genomes for metagenomic binning, comparative biology and taxonomic classification.</title>
        <authorList>
            <person name="Goeker M."/>
        </authorList>
    </citation>
    <scope>NUCLEOTIDE SEQUENCE [LARGE SCALE GENOMIC DNA]</scope>
    <source>
        <strain evidence="7 8">DSM 12769</strain>
    </source>
</reference>
<sequence precursor="true">MNCRNAAAALVTALTCLVLITGAQARTPDREQPIDLESNRAEIDNVRGISTYTGDVVLTQGSMVITGDRMVVHTREADDRRVLDRIEVDGSPATYEQLPEDQTDKVHAEAPRMEYYSRGPQRIYLLQGAELWQRENRMSGEEIRVNLETQEAQAEGREDRRTRTIFFPAEETDDP</sequence>
<feature type="chain" id="PRO_5019874794" description="Lipopolysaccharide export system protein LptA" evidence="4">
    <location>
        <begin position="26"/>
        <end position="175"/>
    </location>
</feature>